<dbReference type="PROSITE" id="PS51257">
    <property type="entry name" value="PROKAR_LIPOPROTEIN"/>
    <property type="match status" value="1"/>
</dbReference>
<protein>
    <recommendedName>
        <fullName evidence="3">Thioredoxin</fullName>
    </recommendedName>
</protein>
<evidence type="ECO:0000313" key="2">
    <source>
        <dbReference type="Proteomes" id="UP000069030"/>
    </source>
</evidence>
<dbReference type="AlphaFoldDB" id="A0AAI8C435"/>
<dbReference type="RefSeq" id="WP_058699356.1">
    <property type="nucleotide sequence ID" value="NZ_CP013690.1"/>
</dbReference>
<dbReference type="NCBIfam" id="NF040494">
    <property type="entry name" value="nitrored_ArsF"/>
    <property type="match status" value="1"/>
</dbReference>
<accession>A0AAI8C435</accession>
<dbReference type="InterPro" id="IPR047698">
    <property type="entry name" value="ArsF-like"/>
</dbReference>
<reference evidence="1 2" key="1">
    <citation type="journal article" date="2016" name="J. Zhejiang Univ. Sci. B">
        <title>Antibiotic resistance mechanisms of Myroides sp.</title>
        <authorList>
            <person name="Hu S."/>
            <person name="Yuan S."/>
            <person name="Qu H."/>
            <person name="Jiang T."/>
            <person name="Zhou Y."/>
            <person name="Wang M."/>
            <person name="Ming D."/>
        </authorList>
    </citation>
    <scope>NUCLEOTIDE SEQUENCE [LARGE SCALE GENOMIC DNA]</scope>
    <source>
        <strain evidence="1 2">PR63039</strain>
    </source>
</reference>
<dbReference type="KEGG" id="mod:AS202_10595"/>
<sequence>MKTTFLSLICMLALVTSSCSDKKKTQEQDALVESSIEALDQEQTIQEKSDNTMVYVYYFHGKQRCKTCLAVGDLTKKTVEGAFASNELVKFIEVDTSEKQYSDLVEKYEVTWNALIIAKGDDSINLTEDAFATALTTPKVLEELIVEQVNKKL</sequence>
<name>A0AAI8C435_9FLAO</name>
<proteinExistence type="predicted"/>
<evidence type="ECO:0008006" key="3">
    <source>
        <dbReference type="Google" id="ProtNLM"/>
    </source>
</evidence>
<dbReference type="Proteomes" id="UP000069030">
    <property type="component" value="Chromosome"/>
</dbReference>
<gene>
    <name evidence="1" type="ORF">AS202_10595</name>
</gene>
<evidence type="ECO:0000313" key="1">
    <source>
        <dbReference type="EMBL" id="ALU26569.1"/>
    </source>
</evidence>
<organism evidence="1 2">
    <name type="scientific">Myroides odoratimimus</name>
    <dbReference type="NCBI Taxonomy" id="76832"/>
    <lineage>
        <taxon>Bacteria</taxon>
        <taxon>Pseudomonadati</taxon>
        <taxon>Bacteroidota</taxon>
        <taxon>Flavobacteriia</taxon>
        <taxon>Flavobacteriales</taxon>
        <taxon>Flavobacteriaceae</taxon>
        <taxon>Myroides</taxon>
    </lineage>
</organism>
<dbReference type="EMBL" id="CP013690">
    <property type="protein sequence ID" value="ALU26569.1"/>
    <property type="molecule type" value="Genomic_DNA"/>
</dbReference>